<dbReference type="OrthoDB" id="265795at2759"/>
<dbReference type="GO" id="GO:0071204">
    <property type="term" value="C:histone pre-mRNA 3'end processing complex"/>
    <property type="evidence" value="ECO:0007669"/>
    <property type="project" value="TreeGrafter"/>
</dbReference>
<comment type="similarity">
    <text evidence="1">Belongs to the SLBP family.</text>
</comment>
<dbReference type="Gene3D" id="1.10.8.1120">
    <property type="entry name" value="Histone RNA hairpin-binding protein RNA-binding domain"/>
    <property type="match status" value="1"/>
</dbReference>
<proteinExistence type="inferred from homology"/>
<dbReference type="InterPro" id="IPR029344">
    <property type="entry name" value="SLBP_RNA_bind"/>
</dbReference>
<dbReference type="Proteomes" id="UP000597762">
    <property type="component" value="Unassembled WGS sequence"/>
</dbReference>
<dbReference type="GO" id="GO:0003729">
    <property type="term" value="F:mRNA binding"/>
    <property type="evidence" value="ECO:0007669"/>
    <property type="project" value="InterPro"/>
</dbReference>
<dbReference type="FunFam" id="1.10.8.1120:FF:000001">
    <property type="entry name" value="Histone RNA hairpin-binding protein-like"/>
    <property type="match status" value="1"/>
</dbReference>
<dbReference type="InterPro" id="IPR038294">
    <property type="entry name" value="SLBP_RNA_bind_sf"/>
</dbReference>
<evidence type="ECO:0000256" key="3">
    <source>
        <dbReference type="SAM" id="MobiDB-lite"/>
    </source>
</evidence>
<dbReference type="AlphaFoldDB" id="A0A812C607"/>
<dbReference type="EMBL" id="CAHIKZ030001239">
    <property type="protein sequence ID" value="CAE1257395.1"/>
    <property type="molecule type" value="Genomic_DNA"/>
</dbReference>
<evidence type="ECO:0000313" key="5">
    <source>
        <dbReference type="EMBL" id="CAE1257395.1"/>
    </source>
</evidence>
<name>A0A812C607_ACAPH</name>
<feature type="domain" description="Histone RNA hairpin-binding protein RNA-binding" evidence="4">
    <location>
        <begin position="136"/>
        <end position="203"/>
    </location>
</feature>
<accession>A0A812C607</accession>
<reference evidence="5" key="1">
    <citation type="submission" date="2021-01" db="EMBL/GenBank/DDBJ databases">
        <authorList>
            <person name="Li R."/>
            <person name="Bekaert M."/>
        </authorList>
    </citation>
    <scope>NUCLEOTIDE SEQUENCE</scope>
    <source>
        <strain evidence="5">Farmed</strain>
    </source>
</reference>
<gene>
    <name evidence="5" type="ORF">SPHA_30730</name>
</gene>
<keyword evidence="6" id="KW-1185">Reference proteome</keyword>
<dbReference type="GO" id="GO:0006398">
    <property type="term" value="P:mRNA 3'-end processing by stem-loop binding and cleavage"/>
    <property type="evidence" value="ECO:0007669"/>
    <property type="project" value="TreeGrafter"/>
</dbReference>
<feature type="region of interest" description="Disordered" evidence="3">
    <location>
        <begin position="1"/>
        <end position="23"/>
    </location>
</feature>
<organism evidence="5 6">
    <name type="scientific">Acanthosepion pharaonis</name>
    <name type="common">Pharaoh cuttlefish</name>
    <name type="synonym">Sepia pharaonis</name>
    <dbReference type="NCBI Taxonomy" id="158019"/>
    <lineage>
        <taxon>Eukaryota</taxon>
        <taxon>Metazoa</taxon>
        <taxon>Spiralia</taxon>
        <taxon>Lophotrochozoa</taxon>
        <taxon>Mollusca</taxon>
        <taxon>Cephalopoda</taxon>
        <taxon>Coleoidea</taxon>
        <taxon>Decapodiformes</taxon>
        <taxon>Sepiida</taxon>
        <taxon>Sepiina</taxon>
        <taxon>Sepiidae</taxon>
        <taxon>Acanthosepion</taxon>
    </lineage>
</organism>
<comment type="caution">
    <text evidence="5">The sequence shown here is derived from an EMBL/GenBank/DDBJ whole genome shotgun (WGS) entry which is preliminary data.</text>
</comment>
<dbReference type="Pfam" id="PF15247">
    <property type="entry name" value="SLBP_RNA_bind"/>
    <property type="match status" value="1"/>
</dbReference>
<dbReference type="GO" id="GO:0071207">
    <property type="term" value="F:histone pre-mRNA stem-loop binding"/>
    <property type="evidence" value="ECO:0007669"/>
    <property type="project" value="TreeGrafter"/>
</dbReference>
<dbReference type="GO" id="GO:0005737">
    <property type="term" value="C:cytoplasm"/>
    <property type="evidence" value="ECO:0007669"/>
    <property type="project" value="TreeGrafter"/>
</dbReference>
<dbReference type="PANTHER" id="PTHR17408">
    <property type="entry name" value="HISTONE RNA HAIRPIN-BINDING PROTEIN"/>
    <property type="match status" value="1"/>
</dbReference>
<evidence type="ECO:0000259" key="4">
    <source>
        <dbReference type="Pfam" id="PF15247"/>
    </source>
</evidence>
<evidence type="ECO:0000256" key="2">
    <source>
        <dbReference type="ARBA" id="ARBA00022884"/>
    </source>
</evidence>
<protein>
    <submittedName>
        <fullName evidence="5">SLBP</fullName>
    </submittedName>
</protein>
<dbReference type="InterPro" id="IPR026502">
    <property type="entry name" value="SLBP1/SLBP2"/>
</dbReference>
<dbReference type="PANTHER" id="PTHR17408:SF0">
    <property type="entry name" value="HISTONE RNA HAIRPIN-BINDING PROTEIN"/>
    <property type="match status" value="1"/>
</dbReference>
<evidence type="ECO:0000256" key="1">
    <source>
        <dbReference type="ARBA" id="ARBA00006151"/>
    </source>
</evidence>
<evidence type="ECO:0000313" key="6">
    <source>
        <dbReference type="Proteomes" id="UP000597762"/>
    </source>
</evidence>
<keyword evidence="2" id="KW-0694">RNA-binding</keyword>
<dbReference type="GO" id="GO:0051028">
    <property type="term" value="P:mRNA transport"/>
    <property type="evidence" value="ECO:0007669"/>
    <property type="project" value="TreeGrafter"/>
</dbReference>
<feature type="compositionally biased region" description="Low complexity" evidence="3">
    <location>
        <begin position="63"/>
        <end position="73"/>
    </location>
</feature>
<sequence length="277" mass="32093">MTTPRRNRGGYREMNENCSPLRSPLRRDRIAECGYNSHGQKVTKRFHYKPQEFPPLPTTPEWSSPSQASSPSSNIPGKVSLNTERDESLKNDWGYKVQDFEYRARREYRNAQKYCRKLEMGRKGNKEASLEGVEMDPNTLMRRQKDIDYGKNTIGYSNYIKLIPMQTRKKDHPKTPNKYQKCSRRSWDGQMKHWRILLHQFDNINNTPRCNSVASDNLSETSSVNNSEEIGEGYIDFGIDVDLSLDSPPASPHKERLASPLKESSHYNVNGQIFHCD</sequence>
<feature type="region of interest" description="Disordered" evidence="3">
    <location>
        <begin position="39"/>
        <end position="83"/>
    </location>
</feature>